<dbReference type="Gene3D" id="3.40.630.30">
    <property type="match status" value="1"/>
</dbReference>
<reference evidence="1" key="1">
    <citation type="submission" date="2023-03" db="EMBL/GenBank/DDBJ databases">
        <title>Chromosome-level genomes of two armyworms, Mythimna separata and Mythimna loreyi, provide insights into the biosynthesis and reception of sex pheromones.</title>
        <authorList>
            <person name="Zhao H."/>
        </authorList>
    </citation>
    <scope>NUCLEOTIDE SEQUENCE</scope>
    <source>
        <strain evidence="1">BeijingLab</strain>
        <tissue evidence="1">Pupa</tissue>
    </source>
</reference>
<evidence type="ECO:0008006" key="3">
    <source>
        <dbReference type="Google" id="ProtNLM"/>
    </source>
</evidence>
<dbReference type="SUPFAM" id="SSF55729">
    <property type="entry name" value="Acyl-CoA N-acyltransferases (Nat)"/>
    <property type="match status" value="1"/>
</dbReference>
<organism evidence="1 2">
    <name type="scientific">Mythimna separata</name>
    <name type="common">Oriental armyworm</name>
    <name type="synonym">Pseudaletia separata</name>
    <dbReference type="NCBI Taxonomy" id="271217"/>
    <lineage>
        <taxon>Eukaryota</taxon>
        <taxon>Metazoa</taxon>
        <taxon>Ecdysozoa</taxon>
        <taxon>Arthropoda</taxon>
        <taxon>Hexapoda</taxon>
        <taxon>Insecta</taxon>
        <taxon>Pterygota</taxon>
        <taxon>Neoptera</taxon>
        <taxon>Endopterygota</taxon>
        <taxon>Lepidoptera</taxon>
        <taxon>Glossata</taxon>
        <taxon>Ditrysia</taxon>
        <taxon>Noctuoidea</taxon>
        <taxon>Noctuidae</taxon>
        <taxon>Noctuinae</taxon>
        <taxon>Hadenini</taxon>
        <taxon>Mythimna</taxon>
    </lineage>
</organism>
<protein>
    <recommendedName>
        <fullName evidence="3">N-acetyltransferase domain-containing protein</fullName>
    </recommendedName>
</protein>
<dbReference type="CDD" id="cd04301">
    <property type="entry name" value="NAT_SF"/>
    <property type="match status" value="1"/>
</dbReference>
<gene>
    <name evidence="1" type="ORF">PYW07_017003</name>
</gene>
<evidence type="ECO:0000313" key="1">
    <source>
        <dbReference type="EMBL" id="KAJ8729965.1"/>
    </source>
</evidence>
<dbReference type="EMBL" id="JARGEI010000006">
    <property type="protein sequence ID" value="KAJ8729965.1"/>
    <property type="molecule type" value="Genomic_DNA"/>
</dbReference>
<proteinExistence type="predicted"/>
<comment type="caution">
    <text evidence="1">The sequence shown here is derived from an EMBL/GenBank/DDBJ whole genome shotgun (WGS) entry which is preliminary data.</text>
</comment>
<keyword evidence="2" id="KW-1185">Reference proteome</keyword>
<name>A0AAD8DX42_MYTSE</name>
<dbReference type="InterPro" id="IPR016181">
    <property type="entry name" value="Acyl_CoA_acyltransferase"/>
</dbReference>
<evidence type="ECO:0000313" key="2">
    <source>
        <dbReference type="Proteomes" id="UP001231518"/>
    </source>
</evidence>
<accession>A0AAD8DX42</accession>
<sequence>MSESPKVWSKFTVKKKDGTVVKLRIIDAPETISEDVLTLYVKYFVNEESTFIAAGVPGSREAMQELQRPLLEEGSNSGMHVVVCCLDNGDDQNIEVIGASMMAVTSKNDRAPEYEFKTKEMQKLWLIAGTLISYYDETTKFDLERRFSDKGLFVRPEYRGLGIAQELFKVRRLICKEFGVAVHGAWMTSYGTQKAAERDGWEVVCEVKYEDLEKKIGMEISSDLPSAKFMIARIQ</sequence>
<dbReference type="AlphaFoldDB" id="A0AAD8DX42"/>
<dbReference type="Proteomes" id="UP001231518">
    <property type="component" value="Chromosome 9"/>
</dbReference>